<dbReference type="AlphaFoldDB" id="A0A0D7B5W0"/>
<accession>A0A0D7B5W0</accession>
<dbReference type="STRING" id="1314674.A0A0D7B5W0"/>
<dbReference type="SUPFAM" id="SSF52047">
    <property type="entry name" value="RNI-like"/>
    <property type="match status" value="1"/>
</dbReference>
<dbReference type="EMBL" id="KN880571">
    <property type="protein sequence ID" value="KIY65943.1"/>
    <property type="molecule type" value="Genomic_DNA"/>
</dbReference>
<name>A0A0D7B5W0_9AGAR</name>
<dbReference type="OrthoDB" id="3365698at2759"/>
<gene>
    <name evidence="1" type="ORF">CYLTODRAFT_491890</name>
</gene>
<reference evidence="1 2" key="1">
    <citation type="journal article" date="2015" name="Fungal Genet. Biol.">
        <title>Evolution of novel wood decay mechanisms in Agaricales revealed by the genome sequences of Fistulina hepatica and Cylindrobasidium torrendii.</title>
        <authorList>
            <person name="Floudas D."/>
            <person name="Held B.W."/>
            <person name="Riley R."/>
            <person name="Nagy L.G."/>
            <person name="Koehler G."/>
            <person name="Ransdell A.S."/>
            <person name="Younus H."/>
            <person name="Chow J."/>
            <person name="Chiniquy J."/>
            <person name="Lipzen A."/>
            <person name="Tritt A."/>
            <person name="Sun H."/>
            <person name="Haridas S."/>
            <person name="LaButti K."/>
            <person name="Ohm R.A."/>
            <person name="Kues U."/>
            <person name="Blanchette R.A."/>
            <person name="Grigoriev I.V."/>
            <person name="Minto R.E."/>
            <person name="Hibbett D.S."/>
        </authorList>
    </citation>
    <scope>NUCLEOTIDE SEQUENCE [LARGE SCALE GENOMIC DNA]</scope>
    <source>
        <strain evidence="1 2">FP15055 ss-10</strain>
    </source>
</reference>
<organism evidence="1 2">
    <name type="scientific">Cylindrobasidium torrendii FP15055 ss-10</name>
    <dbReference type="NCBI Taxonomy" id="1314674"/>
    <lineage>
        <taxon>Eukaryota</taxon>
        <taxon>Fungi</taxon>
        <taxon>Dikarya</taxon>
        <taxon>Basidiomycota</taxon>
        <taxon>Agaricomycotina</taxon>
        <taxon>Agaricomycetes</taxon>
        <taxon>Agaricomycetidae</taxon>
        <taxon>Agaricales</taxon>
        <taxon>Marasmiineae</taxon>
        <taxon>Physalacriaceae</taxon>
        <taxon>Cylindrobasidium</taxon>
    </lineage>
</organism>
<keyword evidence="2" id="KW-1185">Reference proteome</keyword>
<evidence type="ECO:0000313" key="1">
    <source>
        <dbReference type="EMBL" id="KIY65943.1"/>
    </source>
</evidence>
<proteinExistence type="predicted"/>
<sequence length="595" mass="66576">MAGGVWSPCASSLCPCPNHTIPTTNPSPADTFAEDIAFKHLTQGNEAATRAEEIFLDSEIHGLHARKESLNILAKGLETMRDMYQTCLVAIERQMDIISTERARLDASVSVRRRVMSSVRKLPLEVLQHIFLCAIDWPRLPTFQDVEDPVSEDWWTFAEEEASLWTVELVCQRWRSAVLNNPRLWSFVSICASANYLDDAKHPHYIPRLARQLYRARESLLSVHIFPESRHVPSLPRELVTILLMCAPRIRDLRLSIPHSHFGPLQPIQNHLQALDTLVLHNTPFHDDLLDTGDCISVFKDCSNLRNVHINEMCFPGWRLVIPWKSIHTLSLSHAYLSGAAFVPAPSSKHVVEILRLTETLRHLSLNLELHEEFETSMVTCQYLESIEFVTYPPSGTCHPTKAVLDLLILPSLTSITCGTDPDTLIDAAGWLEESVFAAIADVVTRSQCPLKKLTFTTGYCDTVDLERLLKASPKLELLSLSELANPGLASFVVRTLNSTPLISPVLEKLVLTGWLHEPDGTDDPSIWGDMVRARRGVLKQLVLKWEPASGPENLAMTTITEARVCELLCQIEKHVRDAAGVGFMFSGSVKAEGE</sequence>
<dbReference type="Proteomes" id="UP000054007">
    <property type="component" value="Unassembled WGS sequence"/>
</dbReference>
<protein>
    <submittedName>
        <fullName evidence="1">Uncharacterized protein</fullName>
    </submittedName>
</protein>
<evidence type="ECO:0000313" key="2">
    <source>
        <dbReference type="Proteomes" id="UP000054007"/>
    </source>
</evidence>